<keyword evidence="1" id="KW-0472">Membrane</keyword>
<comment type="caution">
    <text evidence="2">The sequence shown here is derived from an EMBL/GenBank/DDBJ whole genome shotgun (WGS) entry which is preliminary data.</text>
</comment>
<feature type="transmembrane region" description="Helical" evidence="1">
    <location>
        <begin position="7"/>
        <end position="28"/>
    </location>
</feature>
<gene>
    <name evidence="2" type="ORF">A2812_01170</name>
</gene>
<evidence type="ECO:0000313" key="3">
    <source>
        <dbReference type="Proteomes" id="UP000177190"/>
    </source>
</evidence>
<keyword evidence="1" id="KW-1133">Transmembrane helix</keyword>
<name>A0A1G2HRW5_9BACT</name>
<organism evidence="2 3">
    <name type="scientific">Candidatus Staskawiczbacteria bacterium RIFCSPHIGHO2_01_FULL_36_16</name>
    <dbReference type="NCBI Taxonomy" id="1802200"/>
    <lineage>
        <taxon>Bacteria</taxon>
        <taxon>Candidatus Staskawicziibacteriota</taxon>
    </lineage>
</organism>
<sequence>MSKKAKILVSVSWVVSLVVICVLGYNLYETHRWNDIYFRHMMQAESELDRVRVIDFTDQRYDAAYKIRISRDEVKIEPVAKSHSVTIPNPLYKAPPTSQAE</sequence>
<evidence type="ECO:0000313" key="2">
    <source>
        <dbReference type="EMBL" id="OGZ65165.1"/>
    </source>
</evidence>
<keyword evidence="1" id="KW-0812">Transmembrane</keyword>
<evidence type="ECO:0000256" key="1">
    <source>
        <dbReference type="SAM" id="Phobius"/>
    </source>
</evidence>
<accession>A0A1G2HRW5</accession>
<dbReference type="Proteomes" id="UP000177190">
    <property type="component" value="Unassembled WGS sequence"/>
</dbReference>
<protein>
    <submittedName>
        <fullName evidence="2">Uncharacterized protein</fullName>
    </submittedName>
</protein>
<dbReference type="STRING" id="1802200.A2812_01170"/>
<reference evidence="2 3" key="1">
    <citation type="journal article" date="2016" name="Nat. Commun.">
        <title>Thousands of microbial genomes shed light on interconnected biogeochemical processes in an aquifer system.</title>
        <authorList>
            <person name="Anantharaman K."/>
            <person name="Brown C.T."/>
            <person name="Hug L.A."/>
            <person name="Sharon I."/>
            <person name="Castelle C.J."/>
            <person name="Probst A.J."/>
            <person name="Thomas B.C."/>
            <person name="Singh A."/>
            <person name="Wilkins M.J."/>
            <person name="Karaoz U."/>
            <person name="Brodie E.L."/>
            <person name="Williams K.H."/>
            <person name="Hubbard S.S."/>
            <person name="Banfield J.F."/>
        </authorList>
    </citation>
    <scope>NUCLEOTIDE SEQUENCE [LARGE SCALE GENOMIC DNA]</scope>
</reference>
<dbReference type="AlphaFoldDB" id="A0A1G2HRW5"/>
<dbReference type="EMBL" id="MHOM01000011">
    <property type="protein sequence ID" value="OGZ65165.1"/>
    <property type="molecule type" value="Genomic_DNA"/>
</dbReference>
<proteinExistence type="predicted"/>